<name>A0A7I7RQ62_9MYCO</name>
<geneLocation type="plasmid" evidence="2">
    <name>pJCM18538</name>
</geneLocation>
<dbReference type="GO" id="GO:0015074">
    <property type="term" value="P:DNA integration"/>
    <property type="evidence" value="ECO:0007669"/>
    <property type="project" value="InterPro"/>
</dbReference>
<protein>
    <recommendedName>
        <fullName evidence="1">Integrase catalytic domain-containing protein</fullName>
    </recommendedName>
</protein>
<dbReference type="PROSITE" id="PS50994">
    <property type="entry name" value="INTEGRASE"/>
    <property type="match status" value="1"/>
</dbReference>
<gene>
    <name evidence="2" type="ORF">MARA_01480</name>
</gene>
<evidence type="ECO:0000313" key="2">
    <source>
        <dbReference type="EMBL" id="BBY46718.1"/>
    </source>
</evidence>
<dbReference type="NCBIfam" id="NF033563">
    <property type="entry name" value="transpos_IS30"/>
    <property type="match status" value="1"/>
</dbReference>
<organism evidence="2 3">
    <name type="scientific">Mycolicibacterium arabiense</name>
    <dbReference type="NCBI Taxonomy" id="1286181"/>
    <lineage>
        <taxon>Bacteria</taxon>
        <taxon>Bacillati</taxon>
        <taxon>Actinomycetota</taxon>
        <taxon>Actinomycetes</taxon>
        <taxon>Mycobacteriales</taxon>
        <taxon>Mycobacteriaceae</taxon>
        <taxon>Mycolicibacterium</taxon>
    </lineage>
</organism>
<keyword evidence="3" id="KW-1185">Reference proteome</keyword>
<dbReference type="InterPro" id="IPR051917">
    <property type="entry name" value="Transposase-Integrase"/>
</dbReference>
<dbReference type="GO" id="GO:0004803">
    <property type="term" value="F:transposase activity"/>
    <property type="evidence" value="ECO:0007669"/>
    <property type="project" value="TreeGrafter"/>
</dbReference>
<reference evidence="2 3" key="1">
    <citation type="journal article" date="2019" name="Emerg. Microbes Infect.">
        <title>Comprehensive subspecies identification of 175 nontuberculous mycobacteria species based on 7547 genomic profiles.</title>
        <authorList>
            <person name="Matsumoto Y."/>
            <person name="Kinjo T."/>
            <person name="Motooka D."/>
            <person name="Nabeya D."/>
            <person name="Jung N."/>
            <person name="Uechi K."/>
            <person name="Horii T."/>
            <person name="Iida T."/>
            <person name="Fujita J."/>
            <person name="Nakamura S."/>
        </authorList>
    </citation>
    <scope>NUCLEOTIDE SEQUENCE [LARGE SCALE GENOMIC DNA]</scope>
    <source>
        <strain evidence="2 3">JCM 18538</strain>
        <plasmid evidence="2">pJCM18538</plasmid>
    </source>
</reference>
<sequence>MVVQSRMLRLLHLPRADSDSVHAALVARMQDLPPELMRSITWDQGTEMARHLATADKLGAPVYFCDSRSPWQRGSNENINGLLRDYFPKGVTLRGHSSQHLLAVENELNNPPAMFSKTVVPRTYSPLC</sequence>
<dbReference type="AlphaFoldDB" id="A0A7I7RQ62"/>
<dbReference type="SUPFAM" id="SSF53098">
    <property type="entry name" value="Ribonuclease H-like"/>
    <property type="match status" value="1"/>
</dbReference>
<dbReference type="InterPro" id="IPR001584">
    <property type="entry name" value="Integrase_cat-core"/>
</dbReference>
<evidence type="ECO:0000259" key="1">
    <source>
        <dbReference type="PROSITE" id="PS50994"/>
    </source>
</evidence>
<dbReference type="InterPro" id="IPR053392">
    <property type="entry name" value="Transposase_IS30-like"/>
</dbReference>
<proteinExistence type="predicted"/>
<dbReference type="GO" id="GO:0032196">
    <property type="term" value="P:transposition"/>
    <property type="evidence" value="ECO:0007669"/>
    <property type="project" value="TreeGrafter"/>
</dbReference>
<dbReference type="EMBL" id="AP022592">
    <property type="protein sequence ID" value="BBY46718.1"/>
    <property type="molecule type" value="Genomic_DNA"/>
</dbReference>
<dbReference type="Gene3D" id="3.30.420.10">
    <property type="entry name" value="Ribonuclease H-like superfamily/Ribonuclease H"/>
    <property type="match status" value="1"/>
</dbReference>
<dbReference type="InterPro" id="IPR012337">
    <property type="entry name" value="RNaseH-like_sf"/>
</dbReference>
<dbReference type="KEGG" id="marz:MARA_01480"/>
<dbReference type="Proteomes" id="UP000467428">
    <property type="component" value="Plasmid pJCM18538"/>
</dbReference>
<keyword evidence="2" id="KW-0614">Plasmid</keyword>
<dbReference type="GO" id="GO:0003676">
    <property type="term" value="F:nucleic acid binding"/>
    <property type="evidence" value="ECO:0007669"/>
    <property type="project" value="InterPro"/>
</dbReference>
<dbReference type="PANTHER" id="PTHR10948:SF23">
    <property type="entry name" value="TRANSPOSASE INSI FOR INSERTION SEQUENCE ELEMENT IS30A-RELATED"/>
    <property type="match status" value="1"/>
</dbReference>
<dbReference type="PANTHER" id="PTHR10948">
    <property type="entry name" value="TRANSPOSASE"/>
    <property type="match status" value="1"/>
</dbReference>
<dbReference type="InterPro" id="IPR036397">
    <property type="entry name" value="RNaseH_sf"/>
</dbReference>
<feature type="domain" description="Integrase catalytic" evidence="1">
    <location>
        <begin position="1"/>
        <end position="128"/>
    </location>
</feature>
<dbReference type="GO" id="GO:0005829">
    <property type="term" value="C:cytosol"/>
    <property type="evidence" value="ECO:0007669"/>
    <property type="project" value="TreeGrafter"/>
</dbReference>
<evidence type="ECO:0000313" key="3">
    <source>
        <dbReference type="Proteomes" id="UP000467428"/>
    </source>
</evidence>
<accession>A0A7I7RQ62</accession>